<proteinExistence type="predicted"/>
<comment type="caution">
    <text evidence="1">The sequence shown here is derived from an EMBL/GenBank/DDBJ whole genome shotgun (WGS) entry which is preliminary data.</text>
</comment>
<name>A0A9P5WWC0_9AGAR</name>
<reference evidence="1" key="1">
    <citation type="submission" date="2020-11" db="EMBL/GenBank/DDBJ databases">
        <authorList>
            <consortium name="DOE Joint Genome Institute"/>
            <person name="Ahrendt S."/>
            <person name="Riley R."/>
            <person name="Andreopoulos W."/>
            <person name="Labutti K."/>
            <person name="Pangilinan J."/>
            <person name="Ruiz-Duenas F.J."/>
            <person name="Barrasa J.M."/>
            <person name="Sanchez-Garcia M."/>
            <person name="Camarero S."/>
            <person name="Miyauchi S."/>
            <person name="Serrano A."/>
            <person name="Linde D."/>
            <person name="Babiker R."/>
            <person name="Drula E."/>
            <person name="Ayuso-Fernandez I."/>
            <person name="Pacheco R."/>
            <person name="Padilla G."/>
            <person name="Ferreira P."/>
            <person name="Barriuso J."/>
            <person name="Kellner H."/>
            <person name="Castanera R."/>
            <person name="Alfaro M."/>
            <person name="Ramirez L."/>
            <person name="Pisabarro A.G."/>
            <person name="Kuo A."/>
            <person name="Tritt A."/>
            <person name="Lipzen A."/>
            <person name="He G."/>
            <person name="Yan M."/>
            <person name="Ng V."/>
            <person name="Cullen D."/>
            <person name="Martin F."/>
            <person name="Rosso M.-N."/>
            <person name="Henrissat B."/>
            <person name="Hibbett D."/>
            <person name="Martinez A.T."/>
            <person name="Grigoriev I.V."/>
        </authorList>
    </citation>
    <scope>NUCLEOTIDE SEQUENCE</scope>
    <source>
        <strain evidence="1">MF-IS2</strain>
    </source>
</reference>
<keyword evidence="2" id="KW-1185">Reference proteome</keyword>
<organism evidence="1 2">
    <name type="scientific">Macrolepiota fuliginosa MF-IS2</name>
    <dbReference type="NCBI Taxonomy" id="1400762"/>
    <lineage>
        <taxon>Eukaryota</taxon>
        <taxon>Fungi</taxon>
        <taxon>Dikarya</taxon>
        <taxon>Basidiomycota</taxon>
        <taxon>Agaricomycotina</taxon>
        <taxon>Agaricomycetes</taxon>
        <taxon>Agaricomycetidae</taxon>
        <taxon>Agaricales</taxon>
        <taxon>Agaricineae</taxon>
        <taxon>Agaricaceae</taxon>
        <taxon>Macrolepiota</taxon>
    </lineage>
</organism>
<dbReference type="OrthoDB" id="10063670at2759"/>
<feature type="non-terminal residue" evidence="1">
    <location>
        <position position="62"/>
    </location>
</feature>
<gene>
    <name evidence="1" type="ORF">P691DRAFT_649624</name>
</gene>
<dbReference type="EMBL" id="MU153119">
    <property type="protein sequence ID" value="KAF9439948.1"/>
    <property type="molecule type" value="Genomic_DNA"/>
</dbReference>
<dbReference type="AlphaFoldDB" id="A0A9P5WWC0"/>
<dbReference type="Proteomes" id="UP000807342">
    <property type="component" value="Unassembled WGS sequence"/>
</dbReference>
<accession>A0A9P5WWC0</accession>
<evidence type="ECO:0000313" key="1">
    <source>
        <dbReference type="EMBL" id="KAF9439948.1"/>
    </source>
</evidence>
<feature type="non-terminal residue" evidence="1">
    <location>
        <position position="1"/>
    </location>
</feature>
<protein>
    <submittedName>
        <fullName evidence="1">Uncharacterized protein</fullName>
    </submittedName>
</protein>
<evidence type="ECO:0000313" key="2">
    <source>
        <dbReference type="Proteomes" id="UP000807342"/>
    </source>
</evidence>
<dbReference type="PANTHER" id="PTHR37475">
    <property type="entry name" value="ZYGOTE-SPECIFIC CLASS V COPY B GENE PROTEIN"/>
    <property type="match status" value="1"/>
</dbReference>
<dbReference type="PANTHER" id="PTHR37475:SF1">
    <property type="entry name" value="ZYGOTE-SPECIFIC PROTEIN"/>
    <property type="match status" value="1"/>
</dbReference>
<sequence length="62" mass="6455">FTTALTFFILPHLAVVGPITYGICQTGCNVVVVACYTTTGFTFGTIAVPTALPAIISCNVML</sequence>